<gene>
    <name evidence="1" type="ORF">LCGC14_0897810</name>
</gene>
<organism evidence="1">
    <name type="scientific">marine sediment metagenome</name>
    <dbReference type="NCBI Taxonomy" id="412755"/>
    <lineage>
        <taxon>unclassified sequences</taxon>
        <taxon>metagenomes</taxon>
        <taxon>ecological metagenomes</taxon>
    </lineage>
</organism>
<comment type="caution">
    <text evidence="1">The sequence shown here is derived from an EMBL/GenBank/DDBJ whole genome shotgun (WGS) entry which is preliminary data.</text>
</comment>
<reference evidence="1" key="1">
    <citation type="journal article" date="2015" name="Nature">
        <title>Complex archaea that bridge the gap between prokaryotes and eukaryotes.</title>
        <authorList>
            <person name="Spang A."/>
            <person name="Saw J.H."/>
            <person name="Jorgensen S.L."/>
            <person name="Zaremba-Niedzwiedzka K."/>
            <person name="Martijn J."/>
            <person name="Lind A.E."/>
            <person name="van Eijk R."/>
            <person name="Schleper C."/>
            <person name="Guy L."/>
            <person name="Ettema T.J."/>
        </authorList>
    </citation>
    <scope>NUCLEOTIDE SEQUENCE</scope>
</reference>
<feature type="non-terminal residue" evidence="1">
    <location>
        <position position="1"/>
    </location>
</feature>
<name>A0A0F9NXC0_9ZZZZ</name>
<protein>
    <submittedName>
        <fullName evidence="1">Uncharacterized protein</fullName>
    </submittedName>
</protein>
<dbReference type="AlphaFoldDB" id="A0A0F9NXC0"/>
<proteinExistence type="predicted"/>
<dbReference type="EMBL" id="LAZR01002905">
    <property type="protein sequence ID" value="KKN24160.1"/>
    <property type="molecule type" value="Genomic_DNA"/>
</dbReference>
<sequence length="67" mass="7567">AHLLAARVRGEDAQAAERRRDAVDRLAGRGLRRAGLGNRARRRRGRTARYRAFCSGNPCWLHCSTYS</sequence>
<accession>A0A0F9NXC0</accession>
<evidence type="ECO:0000313" key="1">
    <source>
        <dbReference type="EMBL" id="KKN24160.1"/>
    </source>
</evidence>